<dbReference type="InParanoid" id="A0A7C8N863"/>
<dbReference type="EMBL" id="WUBL01000043">
    <property type="protein sequence ID" value="KAF2968957.1"/>
    <property type="molecule type" value="Genomic_DNA"/>
</dbReference>
<dbReference type="InterPro" id="IPR014752">
    <property type="entry name" value="Arrestin-like_C"/>
</dbReference>
<feature type="compositionally biased region" description="Basic and acidic residues" evidence="1">
    <location>
        <begin position="389"/>
        <end position="407"/>
    </location>
</feature>
<feature type="region of interest" description="Disordered" evidence="1">
    <location>
        <begin position="376"/>
        <end position="433"/>
    </location>
</feature>
<dbReference type="Proteomes" id="UP000481858">
    <property type="component" value="Unassembled WGS sequence"/>
</dbReference>
<protein>
    <recommendedName>
        <fullName evidence="4">Arrestin-like N-terminal domain-containing protein</fullName>
    </recommendedName>
</protein>
<keyword evidence="3" id="KW-1185">Reference proteome</keyword>
<organism evidence="2 3">
    <name type="scientific">Xylaria multiplex</name>
    <dbReference type="NCBI Taxonomy" id="323545"/>
    <lineage>
        <taxon>Eukaryota</taxon>
        <taxon>Fungi</taxon>
        <taxon>Dikarya</taxon>
        <taxon>Ascomycota</taxon>
        <taxon>Pezizomycotina</taxon>
        <taxon>Sordariomycetes</taxon>
        <taxon>Xylariomycetidae</taxon>
        <taxon>Xylariales</taxon>
        <taxon>Xylariaceae</taxon>
        <taxon>Xylaria</taxon>
    </lineage>
</organism>
<dbReference type="PANTHER" id="PTHR31904">
    <property type="entry name" value="BYPASS OF STOP CODON PROTEIN 5-RELATED"/>
    <property type="match status" value="1"/>
</dbReference>
<dbReference type="AlphaFoldDB" id="A0A7C8N863"/>
<name>A0A7C8N863_9PEZI</name>
<proteinExistence type="predicted"/>
<feature type="compositionally biased region" description="Polar residues" evidence="1">
    <location>
        <begin position="378"/>
        <end position="388"/>
    </location>
</feature>
<reference evidence="2 3" key="1">
    <citation type="submission" date="2019-12" db="EMBL/GenBank/DDBJ databases">
        <title>Draft genome sequence of the ascomycete Xylaria multiplex DSM 110363.</title>
        <authorList>
            <person name="Buettner E."/>
            <person name="Kellner H."/>
        </authorList>
    </citation>
    <scope>NUCLEOTIDE SEQUENCE [LARGE SCALE GENOMIC DNA]</scope>
    <source>
        <strain evidence="2 3">DSM 110363</strain>
    </source>
</reference>
<evidence type="ECO:0000256" key="1">
    <source>
        <dbReference type="SAM" id="MobiDB-lite"/>
    </source>
</evidence>
<evidence type="ECO:0000313" key="2">
    <source>
        <dbReference type="EMBL" id="KAF2968957.1"/>
    </source>
</evidence>
<dbReference type="PANTHER" id="PTHR31904:SF1">
    <property type="entry name" value="BYPASS OF STOP CODON PROTEIN 5-RELATED"/>
    <property type="match status" value="1"/>
</dbReference>
<evidence type="ECO:0008006" key="4">
    <source>
        <dbReference type="Google" id="ProtNLM"/>
    </source>
</evidence>
<accession>A0A7C8N863</accession>
<sequence>MVRRRRLTGTSDERPSETRSQQQQLVNPAPAAPYLSGQPLLFDQLLQVYKMSNRSWPNTTASTAIESAQKHIVPKMNMDIHIDNHYQSKIYTTSSTVSGHVKVTASHHDMPFDRVQVLLLGASRTRIDAINIPQATSHTFLKLTMPIPDSYYPERRCFEAGKTYTIPFHFVIPQHLTLNACSHRIPNDALKDNHLRLPPSLGDWDRDDFTPHMSRITYCVRARVYQRDTEGKSVQAMETSHDIKVIPVVAEDAPLNICPQDKLYVMSKSKSLRKSILSPKLGKITISANQPAPAMISSDGHSISPTTAQLDLVFEPTSNDSQPPKVVGVTSKITAVTYYSAGGINQYPNLKDWARTFGGDGRGAYSSSIPIPATPISNTEWSHHLTTQGRRDSGYDSEIRYESDHSGNGRQSPSSGHDSRKRNDNNSSSSNNKGAPYYYAMKVKVPVQLPAAKRQFVPTFHSCISSRVYVLWMTVTMSVLAGTSSTVTVGVPLQIGVSPRGGARVDATGLPTFEAAMEDAALEVDAYLQPRTLSVPDIEFRSELPGYPEPRQSRLAQRA</sequence>
<dbReference type="Gene3D" id="2.60.40.640">
    <property type="match status" value="1"/>
</dbReference>
<gene>
    <name evidence="2" type="ORF">GQX73_g4593</name>
</gene>
<feature type="region of interest" description="Disordered" evidence="1">
    <location>
        <begin position="1"/>
        <end position="26"/>
    </location>
</feature>
<evidence type="ECO:0000313" key="3">
    <source>
        <dbReference type="Proteomes" id="UP000481858"/>
    </source>
</evidence>
<dbReference type="InterPro" id="IPR039634">
    <property type="entry name" value="Bul1-like"/>
</dbReference>
<dbReference type="OrthoDB" id="2283785at2759"/>
<comment type="caution">
    <text evidence="2">The sequence shown here is derived from an EMBL/GenBank/DDBJ whole genome shotgun (WGS) entry which is preliminary data.</text>
</comment>